<reference evidence="8 9" key="2">
    <citation type="journal article" date="2019" name="Sci. Rep.">
        <title>Insight into the biology of Mycobacterium mucogenicum and Mycobacterium neoaurum clade members.</title>
        <authorList>
            <person name="Behra P.R.K."/>
            <person name="Pettersson B.M.F."/>
            <person name="Ramesh M."/>
            <person name="Dasgupta S."/>
            <person name="Kirsebom L.A."/>
        </authorList>
    </citation>
    <scope>NUCLEOTIDE SEQUENCE [LARGE SCALE GENOMIC DNA]</scope>
    <source>
        <strain evidence="8 9">DSM 44124</strain>
    </source>
</reference>
<dbReference type="Gene3D" id="1.10.3730.20">
    <property type="match status" value="1"/>
</dbReference>
<feature type="transmembrane region" description="Helical" evidence="6">
    <location>
        <begin position="104"/>
        <end position="122"/>
    </location>
</feature>
<organism evidence="8 9">
    <name type="scientific">Mycolicibacterium mucogenicum DSM 44124</name>
    <dbReference type="NCBI Taxonomy" id="1226753"/>
    <lineage>
        <taxon>Bacteria</taxon>
        <taxon>Bacillati</taxon>
        <taxon>Actinomycetota</taxon>
        <taxon>Actinomycetes</taxon>
        <taxon>Mycobacteriales</taxon>
        <taxon>Mycobacteriaceae</taxon>
        <taxon>Mycolicibacterium</taxon>
    </lineage>
</organism>
<dbReference type="EMBL" id="CP062008">
    <property type="protein sequence ID" value="QPG72061.1"/>
    <property type="molecule type" value="Genomic_DNA"/>
</dbReference>
<keyword evidence="5 6" id="KW-0472">Membrane</keyword>
<comment type="similarity">
    <text evidence="2">Belongs to the EamA transporter family.</text>
</comment>
<feature type="transmembrane region" description="Helical" evidence="6">
    <location>
        <begin position="245"/>
        <end position="270"/>
    </location>
</feature>
<feature type="transmembrane region" description="Helical" evidence="6">
    <location>
        <begin position="131"/>
        <end position="150"/>
    </location>
</feature>
<dbReference type="PANTHER" id="PTHR32322:SF9">
    <property type="entry name" value="AMINO-ACID METABOLITE EFFLUX PUMP-RELATED"/>
    <property type="match status" value="1"/>
</dbReference>
<reference evidence="8 9" key="1">
    <citation type="journal article" date="2019" name="BMC Evol. Biol.">
        <title>Comparative genomics of Mycobacterium mucogenicum and Mycobacterium neoaurum clade members emphasizing tRNA and non-coding RNA.</title>
        <authorList>
            <person name="Behra P.R.K."/>
            <person name="Pettersson B.M.F."/>
            <person name="Das S."/>
            <person name="Dasgupta S."/>
            <person name="Kirsebom L.A."/>
        </authorList>
    </citation>
    <scope>NUCLEOTIDE SEQUENCE [LARGE SCALE GENOMIC DNA]</scope>
    <source>
        <strain evidence="8 9">DSM 44124</strain>
    </source>
</reference>
<feature type="transmembrane region" description="Helical" evidence="6">
    <location>
        <begin position="40"/>
        <end position="60"/>
    </location>
</feature>
<accession>A0A8E4W5C8</accession>
<evidence type="ECO:0000256" key="5">
    <source>
        <dbReference type="ARBA" id="ARBA00023136"/>
    </source>
</evidence>
<evidence type="ECO:0000256" key="6">
    <source>
        <dbReference type="SAM" id="Phobius"/>
    </source>
</evidence>
<keyword evidence="3 6" id="KW-0812">Transmembrane</keyword>
<keyword evidence="9" id="KW-1185">Reference proteome</keyword>
<dbReference type="Proteomes" id="UP000309231">
    <property type="component" value="Chromosome"/>
</dbReference>
<dbReference type="InterPro" id="IPR000620">
    <property type="entry name" value="EamA_dom"/>
</dbReference>
<comment type="subcellular location">
    <subcellularLocation>
        <location evidence="1">Membrane</location>
        <topology evidence="1">Multi-pass membrane protein</topology>
    </subcellularLocation>
</comment>
<feature type="transmembrane region" description="Helical" evidence="6">
    <location>
        <begin position="72"/>
        <end position="92"/>
    </location>
</feature>
<name>A0A8E4W5C8_MYCMU</name>
<evidence type="ECO:0000259" key="7">
    <source>
        <dbReference type="Pfam" id="PF00892"/>
    </source>
</evidence>
<dbReference type="InterPro" id="IPR050638">
    <property type="entry name" value="AA-Vitamin_Transporters"/>
</dbReference>
<feature type="transmembrane region" description="Helical" evidence="6">
    <location>
        <begin position="156"/>
        <end position="176"/>
    </location>
</feature>
<evidence type="ECO:0000256" key="2">
    <source>
        <dbReference type="ARBA" id="ARBA00007362"/>
    </source>
</evidence>
<dbReference type="AlphaFoldDB" id="A0A8E4W5C8"/>
<proteinExistence type="inferred from homology"/>
<dbReference type="GO" id="GO:0016020">
    <property type="term" value="C:membrane"/>
    <property type="evidence" value="ECO:0007669"/>
    <property type="project" value="UniProtKB-SubCell"/>
</dbReference>
<keyword evidence="4 6" id="KW-1133">Transmembrane helix</keyword>
<feature type="transmembrane region" description="Helical" evidence="6">
    <location>
        <begin position="220"/>
        <end position="238"/>
    </location>
</feature>
<feature type="domain" description="EamA" evidence="7">
    <location>
        <begin position="16"/>
        <end position="145"/>
    </location>
</feature>
<feature type="domain" description="EamA" evidence="7">
    <location>
        <begin position="159"/>
        <end position="292"/>
    </location>
</feature>
<dbReference type="KEGG" id="mmuc:C1S78_014710"/>
<protein>
    <submittedName>
        <fullName evidence="8">EamA family transporter</fullName>
    </submittedName>
</protein>
<evidence type="ECO:0000256" key="4">
    <source>
        <dbReference type="ARBA" id="ARBA00022989"/>
    </source>
</evidence>
<feature type="transmembrane region" description="Helical" evidence="6">
    <location>
        <begin position="276"/>
        <end position="295"/>
    </location>
</feature>
<feature type="transmembrane region" description="Helical" evidence="6">
    <location>
        <begin position="183"/>
        <end position="208"/>
    </location>
</feature>
<evidence type="ECO:0000256" key="1">
    <source>
        <dbReference type="ARBA" id="ARBA00004141"/>
    </source>
</evidence>
<evidence type="ECO:0000313" key="9">
    <source>
        <dbReference type="Proteomes" id="UP000309231"/>
    </source>
</evidence>
<dbReference type="PANTHER" id="PTHR32322">
    <property type="entry name" value="INNER MEMBRANE TRANSPORTER"/>
    <property type="match status" value="1"/>
</dbReference>
<dbReference type="Pfam" id="PF00892">
    <property type="entry name" value="EamA"/>
    <property type="match status" value="2"/>
</dbReference>
<dbReference type="InterPro" id="IPR037185">
    <property type="entry name" value="EmrE-like"/>
</dbReference>
<evidence type="ECO:0000313" key="8">
    <source>
        <dbReference type="EMBL" id="QPG72061.1"/>
    </source>
</evidence>
<evidence type="ECO:0000256" key="3">
    <source>
        <dbReference type="ARBA" id="ARBA00022692"/>
    </source>
</evidence>
<sequence>MVVMGSWRSLAVGAQFAALAAAWGSSFLFIKVGLQGVSPAQVVVGRLGVGALTLACVLVFGGRRTVPPMRVWGHMTVVALMLCVAPFLLFGYAEQHVSSGLASIYNATTPLMTMAVAMLALTDERPNARRLAGMAIGLLGVLVVLGPWRGLGGGSAMAQLACLAATACYGVGFVWLRRFISPYGLPALTIAAMQVGIGAVIALILTALLPAHPIEATPSVVGSIAALGALGTGLAYVWNTNVINAWGATTASTVTYLTPVVGVTLGVVILSERLTWNQPIGAVLVVVGIIVTRTAGATKASDRPSAMSAAHSSSAPK</sequence>
<gene>
    <name evidence="8" type="ORF">C1S78_014710</name>
</gene>
<dbReference type="SUPFAM" id="SSF103481">
    <property type="entry name" value="Multidrug resistance efflux transporter EmrE"/>
    <property type="match status" value="2"/>
</dbReference>